<dbReference type="Proteomes" id="UP001153636">
    <property type="component" value="Chromosome 1"/>
</dbReference>
<dbReference type="EMBL" id="OV651813">
    <property type="protein sequence ID" value="CAH1098910.1"/>
    <property type="molecule type" value="Genomic_DNA"/>
</dbReference>
<evidence type="ECO:0000256" key="1">
    <source>
        <dbReference type="ARBA" id="ARBA00022737"/>
    </source>
</evidence>
<keyword evidence="1" id="KW-0677">Repeat</keyword>
<feature type="repeat" description="ANK" evidence="3">
    <location>
        <begin position="1093"/>
        <end position="1125"/>
    </location>
</feature>
<proteinExistence type="predicted"/>
<dbReference type="PROSITE" id="PS50088">
    <property type="entry name" value="ANK_REPEAT"/>
    <property type="match status" value="6"/>
</dbReference>
<reference evidence="4" key="1">
    <citation type="submission" date="2022-01" db="EMBL/GenBank/DDBJ databases">
        <authorList>
            <person name="King R."/>
        </authorList>
    </citation>
    <scope>NUCLEOTIDE SEQUENCE</scope>
</reference>
<dbReference type="SMART" id="SM00248">
    <property type="entry name" value="ANK"/>
    <property type="match status" value="21"/>
</dbReference>
<feature type="repeat" description="ANK" evidence="3">
    <location>
        <begin position="1060"/>
        <end position="1092"/>
    </location>
</feature>
<evidence type="ECO:0000256" key="3">
    <source>
        <dbReference type="PROSITE-ProRule" id="PRU00023"/>
    </source>
</evidence>
<dbReference type="Pfam" id="PF12796">
    <property type="entry name" value="Ank_2"/>
    <property type="match status" value="7"/>
</dbReference>
<name>A0A9P0CGM8_9CUCU</name>
<dbReference type="InterPro" id="IPR002110">
    <property type="entry name" value="Ankyrin_rpt"/>
</dbReference>
<accession>A0A9P0CGM8</accession>
<keyword evidence="2 3" id="KW-0040">ANK repeat</keyword>
<dbReference type="SUPFAM" id="SSF48403">
    <property type="entry name" value="Ankyrin repeat"/>
    <property type="match status" value="4"/>
</dbReference>
<sequence length="1695" mass="196170">MNKMAAEYKKGSPPIGGIDYEIKLQTLFALAGFQHFQLKQWKLSNENEAAGKFDDLVFEIESENILLQSKHKAKDKLQENQFLSSNPKNDDFSLPKYILSFKTLKGFNIKYMIICTNSDMKIPLLKQKTLEDYDLIHKIFENCQVYTISDDYFKKIEEKISEYQNNLKSDNKWKNLQVERREIEDFFSKCLCVRAKDGHIENAIRNKLTMIQKRTKYQVSSYKYVLDQLQEWYKTKSNKASYMTNQYIKSILYGEENKRYIESLLDEKNIYKDHYYLTSSGLYNIIFGKRPILYLKKILQGLWMSYKKDGKPKDMFFNEVLLLNTNSVMYEEILDCFNVSKLKFLVILITNGSQKFSHTLKTFEEIVTKKKIDKKIIILSSRVYFNDKTTFKTINDKILFNNFELETQNQFLEKEISFQGASFCLKQINTVNIDFDKLIDECIIEKFITSEKFSIGLKLKELSEINNYYICRKLQKVNESFTEDEILDKCREPVLVISDQPGTGKSTLIVKLANNWKRLYPDHWIILLDLGITNKYLKENKEYCNLLDLLLLHERSKSNFDKELIQLLKKIIILDGVDEISSSERTDLFNFVSTISEREDIIKIVITTRSYSFILEEIKVVDNIDFISLEEFSSQNQIEFFKKYFKYTYNIEVQNAKEFVETCPILFKSFLNIPLYIEMIADIFSDEIIKINKHMTMKITNTYELFKLFMNKRKNIFITNKCSCKNNSVLFNILSDSFDRYLEDIQILATRANFENTPELNFIVDRNKKIRNTVLHAGVLEVTEKNKRFVHKTFEEYFVAQHIWNKITDRNTNKNILKQIYRQVFLNIEKQNVCHFIDCLLETEPNTLKHLSKIFSDIVNEIDYTEDKGIYSLASQGSVHLMKMLFDNCSNFSLIINRKGSNGETALLLSAHHLPTVDYLVSKGADLYLKDKKGYTALHYAVTRFSSFENFELQLSSFTKSLLYKDMMYHINSVQNNLYNYNERRHFKKRLTGYQRNLILQHQANDFSDIVNYFKNKNLFLNTQTTIGSTILHYIAYCGLIKEFNCLVTSGASIENKDFYGNNIMHYAVLGGSLEIVRYLYNLGVVLDNKNFNGVAPIHFTPIGNSLEVLKFLLHNGVDIETTDSCGRTALFYVNASTSLDLVKFILNLDTNIDRRSTELYYTALHMASYTNAIDIVKYFITECKLMPSPDKVGQYPEFYAAEGNAVKVLKYYQNAIHPIETIVDIVGASVLHLAAVGDAINAVIYLVEQVGMSPIIQDSSERTPLHYAAGSGSLECLKYFVKKGFSTNLLDDFGSTIIHYATKSKSLKLLKYIIEETDATIEVTDNSGKHAIHKAAENGFLEGVKYFLERDVPASITDKIGNTILHYSALGNSLDTTKYIFKSYPQLYQANKVGKYPIHCSVEGDSLDILKYFNQNFNDVPTILKNGVTLLHLASRSNSIKVVEYLTTECCFKMTEDQDGRFPFHYAAENDALDVVKYFLEKGINKDFKDRAGRTLVHCAALSNSVKTLMYCVSILKMDHKTCDYNGKIPLHYAAIANNLKAIKYILSLGNVDISIPDYRKITVLHWCAYGNSVEAFKYFFKDCHSTDIHSKDVIGRQPIHVAVQSDALEIVQFIFSYESDSNKIVDKNGNTLLHWAAKYDSIRVIKYFVEKCGMSVELKNRFHVTPLQTAILYRSSKAMKYFGIVPEKKCVIS</sequence>
<feature type="repeat" description="ANK" evidence="3">
    <location>
        <begin position="1328"/>
        <end position="1360"/>
    </location>
</feature>
<feature type="repeat" description="ANK" evidence="3">
    <location>
        <begin position="1261"/>
        <end position="1293"/>
    </location>
</feature>
<feature type="repeat" description="ANK" evidence="3">
    <location>
        <begin position="1527"/>
        <end position="1551"/>
    </location>
</feature>
<dbReference type="InterPro" id="IPR027417">
    <property type="entry name" value="P-loop_NTPase"/>
</dbReference>
<evidence type="ECO:0000313" key="4">
    <source>
        <dbReference type="EMBL" id="CAH1098910.1"/>
    </source>
</evidence>
<gene>
    <name evidence="4" type="ORF">PSYICH_LOCUS597</name>
</gene>
<organism evidence="4 5">
    <name type="scientific">Psylliodes chrysocephalus</name>
    <dbReference type="NCBI Taxonomy" id="3402493"/>
    <lineage>
        <taxon>Eukaryota</taxon>
        <taxon>Metazoa</taxon>
        <taxon>Ecdysozoa</taxon>
        <taxon>Arthropoda</taxon>
        <taxon>Hexapoda</taxon>
        <taxon>Insecta</taxon>
        <taxon>Pterygota</taxon>
        <taxon>Neoptera</taxon>
        <taxon>Endopterygota</taxon>
        <taxon>Coleoptera</taxon>
        <taxon>Polyphaga</taxon>
        <taxon>Cucujiformia</taxon>
        <taxon>Chrysomeloidea</taxon>
        <taxon>Chrysomelidae</taxon>
        <taxon>Galerucinae</taxon>
        <taxon>Alticini</taxon>
        <taxon>Psylliodes</taxon>
    </lineage>
</organism>
<dbReference type="Gene3D" id="3.40.50.300">
    <property type="entry name" value="P-loop containing nucleotide triphosphate hydrolases"/>
    <property type="match status" value="1"/>
</dbReference>
<protein>
    <submittedName>
        <fullName evidence="4">Uncharacterized protein</fullName>
    </submittedName>
</protein>
<evidence type="ECO:0000313" key="5">
    <source>
        <dbReference type="Proteomes" id="UP001153636"/>
    </source>
</evidence>
<dbReference type="PANTHER" id="PTHR24198">
    <property type="entry name" value="ANKYRIN REPEAT AND PROTEIN KINASE DOMAIN-CONTAINING PROTEIN"/>
    <property type="match status" value="1"/>
</dbReference>
<keyword evidence="5" id="KW-1185">Reference proteome</keyword>
<dbReference type="PANTHER" id="PTHR24198:SF165">
    <property type="entry name" value="ANKYRIN REPEAT-CONTAINING PROTEIN-RELATED"/>
    <property type="match status" value="1"/>
</dbReference>
<dbReference type="InterPro" id="IPR036770">
    <property type="entry name" value="Ankyrin_rpt-contain_sf"/>
</dbReference>
<dbReference type="SUPFAM" id="SSF52540">
    <property type="entry name" value="P-loop containing nucleoside triphosphate hydrolases"/>
    <property type="match status" value="1"/>
</dbReference>
<dbReference type="PROSITE" id="PS50297">
    <property type="entry name" value="ANK_REP_REGION"/>
    <property type="match status" value="5"/>
</dbReference>
<evidence type="ECO:0000256" key="2">
    <source>
        <dbReference type="ARBA" id="ARBA00023043"/>
    </source>
</evidence>
<feature type="repeat" description="ANK" evidence="3">
    <location>
        <begin position="1460"/>
        <end position="1492"/>
    </location>
</feature>
<dbReference type="OrthoDB" id="6746156at2759"/>
<dbReference type="Gene3D" id="1.25.40.20">
    <property type="entry name" value="Ankyrin repeat-containing domain"/>
    <property type="match status" value="4"/>
</dbReference>